<dbReference type="InterPro" id="IPR013087">
    <property type="entry name" value="Znf_C2H2_type"/>
</dbReference>
<dbReference type="InterPro" id="IPR036236">
    <property type="entry name" value="Znf_C2H2_sf"/>
</dbReference>
<reference evidence="3 4" key="1">
    <citation type="submission" date="2015-07" db="EMBL/GenBank/DDBJ databases">
        <title>Comparative genomics of the Sigatoka disease complex on banana suggests a link between parallel evolutionary changes in Pseudocercospora fijiensis and Pseudocercospora eumusae and increased virulence on the banana host.</title>
        <authorList>
            <person name="Chang T.-C."/>
            <person name="Salvucci A."/>
            <person name="Crous P.W."/>
            <person name="Stergiopoulos I."/>
        </authorList>
    </citation>
    <scope>NUCLEOTIDE SEQUENCE [LARGE SCALE GENOMIC DNA]</scope>
    <source>
        <strain evidence="3 4">CBS 114824</strain>
    </source>
</reference>
<evidence type="ECO:0000313" key="4">
    <source>
        <dbReference type="Proteomes" id="UP000070133"/>
    </source>
</evidence>
<feature type="domain" description="C2H2-type" evidence="2">
    <location>
        <begin position="25"/>
        <end position="47"/>
    </location>
</feature>
<organism evidence="3 4">
    <name type="scientific">Pseudocercospora eumusae</name>
    <dbReference type="NCBI Taxonomy" id="321146"/>
    <lineage>
        <taxon>Eukaryota</taxon>
        <taxon>Fungi</taxon>
        <taxon>Dikarya</taxon>
        <taxon>Ascomycota</taxon>
        <taxon>Pezizomycotina</taxon>
        <taxon>Dothideomycetes</taxon>
        <taxon>Dothideomycetidae</taxon>
        <taxon>Mycosphaerellales</taxon>
        <taxon>Mycosphaerellaceae</taxon>
        <taxon>Pseudocercospora</taxon>
    </lineage>
</organism>
<dbReference type="PROSITE" id="PS00028">
    <property type="entry name" value="ZINC_FINGER_C2H2_1"/>
    <property type="match status" value="1"/>
</dbReference>
<gene>
    <name evidence="3" type="ORF">AC578_3738</name>
</gene>
<evidence type="ECO:0000313" key="3">
    <source>
        <dbReference type="EMBL" id="KXT05522.1"/>
    </source>
</evidence>
<sequence length="255" mass="27863">MAPRGQALPQAATESAREARKSFFCELCQKGYARMNEFEAHEGSYDHQHRKRLMEMRKLTKDPSAAARARAAEERQNAESGLKSISVPLSGSGGSSGQSGVKKKPVFKSTLQPQNAAIVPSKPQPQGASPEDPALAIYYGWHDRAYDPEYPTNLHGKALWTSIHSSPSKATRLSLESNEKISSIGHQNHTSIMASSPDPFSSPIQISLHHCSIADTAESADAMTPAQPFRLLDLPPELWVLIGRLVVDQQISEKP</sequence>
<evidence type="ECO:0000259" key="2">
    <source>
        <dbReference type="PROSITE" id="PS00028"/>
    </source>
</evidence>
<dbReference type="PANTHER" id="PTHR47251">
    <property type="entry name" value="FINGER DOMAIN PROTEIN, PUTATIVE (AFU_ORTHOLOGUE AFUA_3G04180)-RELATED"/>
    <property type="match status" value="1"/>
</dbReference>
<feature type="region of interest" description="Disordered" evidence="1">
    <location>
        <begin position="59"/>
        <end position="103"/>
    </location>
</feature>
<dbReference type="AlphaFoldDB" id="A0A139HT37"/>
<protein>
    <recommendedName>
        <fullName evidence="2">C2H2-type domain-containing protein</fullName>
    </recommendedName>
</protein>
<evidence type="ECO:0000256" key="1">
    <source>
        <dbReference type="SAM" id="MobiDB-lite"/>
    </source>
</evidence>
<dbReference type="PANTHER" id="PTHR47251:SF1">
    <property type="entry name" value="FINGER DOMAIN PROTEIN, PUTATIVE (AFU_ORTHOLOGUE AFUA_3G04180)-RELATED"/>
    <property type="match status" value="1"/>
</dbReference>
<comment type="caution">
    <text evidence="3">The sequence shown here is derived from an EMBL/GenBank/DDBJ whole genome shotgun (WGS) entry which is preliminary data.</text>
</comment>
<accession>A0A139HT37</accession>
<dbReference type="EMBL" id="LFZN01000012">
    <property type="protein sequence ID" value="KXT05522.1"/>
    <property type="molecule type" value="Genomic_DNA"/>
</dbReference>
<name>A0A139HT37_9PEZI</name>
<dbReference type="SUPFAM" id="SSF57667">
    <property type="entry name" value="beta-beta-alpha zinc fingers"/>
    <property type="match status" value="1"/>
</dbReference>
<dbReference type="STRING" id="321146.A0A139HT37"/>
<dbReference type="OrthoDB" id="4822at2759"/>
<dbReference type="Proteomes" id="UP000070133">
    <property type="component" value="Unassembled WGS sequence"/>
</dbReference>
<keyword evidence="4" id="KW-1185">Reference proteome</keyword>
<proteinExistence type="predicted"/>